<sequence length="1472" mass="165132">MAERQPPEQGQIHTGPIRETGITILYTPAAPVVDICFVHGFTGNPEATWTSSKSPMNTRELIPESEEPSQAKKRSIKRGNHPRTSNDAPSAAKPVYWPRGQSALIAAQGQAHLLPSLLPHARIFTFGYDTQIGHPFNKRISQNSLSDHADTFLWGLESVRRGSPNRPLIFVAHSLGGLLVKDVLRASELCKASGIRSDYYKIYESTSALFFFGTPHMGVDITAKSFFVPLVRAFGFEYNQNIVETLKLGGERLRLLASDFARLTNDRRWHIYTFQEEYGCGVSGNKIVPDYSSSINDHIYEQKTHILANHVDMCKFNGFDDPEFSKVSAALLREGALPNTTSVMLSPQKNSAILEKLKFDSMDARFNKIEGAQRGTCQWLPRHHSYKSWVDPSQMNRHHGFLWIKGKAGTGKSTSMKWLCRNTEQKKKGCIVLKFFFNARGDNLEHSTEGMYRSLLYQLINALPGTNFVAEPLSPLLTLNDTAPWPIEPLKEAFSSVLAQARSHELYCFIDALDECPETEIRDMLEFFQDVGESSVASKANIRVCIASRQYPRITIRYGLELVLEVEDDHAKDIRHYIHSRLILTDNRQRREIEDEVFDRSSRIFLSAKLIIDILNKENDIGGNVRVCERLSQIPRELYDLFHDILTRDNENLEQMIRCLQWILFAKKPLSPEELYFAIKIGNGSNTAGIWDRDIVLSDSIDRFNLNAHKGLAEDFSDSNLSPRRVQFIHESVRDYLKSDGLQKLVVSWQLGLTLSEGPSHDILRNTCLKQINEGYILQMSTHDARTLTNMPFFHYAAYHVLAHADSAQSFHSEQLDFLNNFPTENWVHIRKRWRKEESRQYAAGVDLLYVLAELDLDNLISIHPQRYFSFERPRVKQRFSSPLVAAMAFGNKQAIIALALGAAEGSSQTQSLDQIMSELVRNVHRFTKSISASRWKKIDVFSVFCSLGSVSLIAAVLHRILATMNVSLKQAMKELQCATNVDVCRYLIANGFDITAKNKAGETAFVRAVKDDELETAEFLLAAHADLNATEPLEIPSLDHIKSGSMACLLMKHGACVGQDISRLMKKTIADDFLATLQGMRGDKFIGCLGLSPQVCQETVLHSMLRDGDERVLPLLYTALTHDSKLANLRDDHGDSLLKLAASHNDLEALRVLCEASGADFNSRNQDGCTPLCGAVVSANYTSVKILLELGARSSHVETDTGCYPLRKAIHKEKPPSDDQMAVLKTLLRLPSTRVDFALVSEAILSTSLEIFQLFLPLYRMSDNYSGINEQGVYGDTLLSTAARAGNADIVRLLLSTDAEDINVNCVNTNGLPPLSVAIDSKRVEVVKVLLDVPAVNVNYQTSDCGVSPNVFAIQTGNLEIFERLLYHRSIDCNLETFDGCTPLYEAVTKGRLDMARGLLSHPFINLNFDDSLDRNPVLWAAKYGTPQALQLLLMDPRINKQQRCYDGKSISELAADNKNPNVLKLVQHMQ</sequence>
<accession>A0ACC2JXZ7</accession>
<name>A0ACC2JXZ7_9PEZI</name>
<organism evidence="1 2">
    <name type="scientific">Lasiodiplodia mahajangana</name>
    <dbReference type="NCBI Taxonomy" id="1108764"/>
    <lineage>
        <taxon>Eukaryota</taxon>
        <taxon>Fungi</taxon>
        <taxon>Dikarya</taxon>
        <taxon>Ascomycota</taxon>
        <taxon>Pezizomycotina</taxon>
        <taxon>Dothideomycetes</taxon>
        <taxon>Dothideomycetes incertae sedis</taxon>
        <taxon>Botryosphaeriales</taxon>
        <taxon>Botryosphaeriaceae</taxon>
        <taxon>Lasiodiplodia</taxon>
    </lineage>
</organism>
<comment type="caution">
    <text evidence="1">The sequence shown here is derived from an EMBL/GenBank/DDBJ whole genome shotgun (WGS) entry which is preliminary data.</text>
</comment>
<proteinExistence type="predicted"/>
<dbReference type="Proteomes" id="UP001153332">
    <property type="component" value="Unassembled WGS sequence"/>
</dbReference>
<keyword evidence="2" id="KW-1185">Reference proteome</keyword>
<evidence type="ECO:0000313" key="2">
    <source>
        <dbReference type="Proteomes" id="UP001153332"/>
    </source>
</evidence>
<dbReference type="EMBL" id="JAPUUL010000166">
    <property type="protein sequence ID" value="KAJ8132189.1"/>
    <property type="molecule type" value="Genomic_DNA"/>
</dbReference>
<gene>
    <name evidence="1" type="ORF">O1611_g1436</name>
</gene>
<evidence type="ECO:0000313" key="1">
    <source>
        <dbReference type="EMBL" id="KAJ8132189.1"/>
    </source>
</evidence>
<reference evidence="1" key="1">
    <citation type="submission" date="2022-12" db="EMBL/GenBank/DDBJ databases">
        <title>Genome Sequence of Lasiodiplodia mahajangana.</title>
        <authorList>
            <person name="Buettner E."/>
        </authorList>
    </citation>
    <scope>NUCLEOTIDE SEQUENCE</scope>
    <source>
        <strain evidence="1">VT137</strain>
    </source>
</reference>
<protein>
    <submittedName>
        <fullName evidence="1">Uncharacterized protein</fullName>
    </submittedName>
</protein>